<reference evidence="12 13" key="1">
    <citation type="submission" date="2019-02" db="EMBL/GenBank/DDBJ databases">
        <title>Genome sequences of Aliivibrio finisterrensis strains from farmed Atlantic salmon.</title>
        <authorList>
            <person name="Bowman J.P."/>
        </authorList>
    </citation>
    <scope>NUCLEOTIDE SEQUENCE [LARGE SCALE GENOMIC DNA]</scope>
    <source>
        <strain evidence="11 13">A21</strain>
        <strain evidence="10 12">A46</strain>
    </source>
</reference>
<keyword evidence="4 8" id="KW-1133">Transmembrane helix</keyword>
<comment type="caution">
    <text evidence="10">The sequence shown here is derived from an EMBL/GenBank/DDBJ whole genome shotgun (WGS) entry which is preliminary data.</text>
</comment>
<dbReference type="GO" id="GO:0008076">
    <property type="term" value="C:voltage-gated potassium channel complex"/>
    <property type="evidence" value="ECO:0007669"/>
    <property type="project" value="InterPro"/>
</dbReference>
<dbReference type="EMBL" id="SEZK01000098">
    <property type="protein sequence ID" value="RYU46501.1"/>
    <property type="molecule type" value="Genomic_DNA"/>
</dbReference>
<dbReference type="PANTHER" id="PTHR11537">
    <property type="entry name" value="VOLTAGE-GATED POTASSIUM CHANNEL"/>
    <property type="match status" value="1"/>
</dbReference>
<keyword evidence="13" id="KW-1185">Reference proteome</keyword>
<accession>A0A4Q5KMD2</accession>
<evidence type="ECO:0000256" key="5">
    <source>
        <dbReference type="ARBA" id="ARBA00023065"/>
    </source>
</evidence>
<dbReference type="AlphaFoldDB" id="A0A4Q5KMD2"/>
<protein>
    <submittedName>
        <fullName evidence="10">Two pore domain potassium channel family protein</fullName>
    </submittedName>
</protein>
<name>A0A4Q5KMD2_9GAMM</name>
<evidence type="ECO:0000256" key="3">
    <source>
        <dbReference type="ARBA" id="ARBA00022692"/>
    </source>
</evidence>
<evidence type="ECO:0000313" key="10">
    <source>
        <dbReference type="EMBL" id="RYU46501.1"/>
    </source>
</evidence>
<dbReference type="Proteomes" id="UP000294063">
    <property type="component" value="Unassembled WGS sequence"/>
</dbReference>
<comment type="subcellular location">
    <subcellularLocation>
        <location evidence="1">Membrane</location>
        <topology evidence="1">Multi-pass membrane protein</topology>
    </subcellularLocation>
</comment>
<gene>
    <name evidence="11" type="ORF">ERW53_20360</name>
    <name evidence="10" type="ORF">ERW57_19255</name>
</gene>
<keyword evidence="6 8" id="KW-0472">Membrane</keyword>
<dbReference type="GO" id="GO:0001508">
    <property type="term" value="P:action potential"/>
    <property type="evidence" value="ECO:0007669"/>
    <property type="project" value="TreeGrafter"/>
</dbReference>
<feature type="transmembrane region" description="Helical" evidence="8">
    <location>
        <begin position="142"/>
        <end position="160"/>
    </location>
</feature>
<dbReference type="InterPro" id="IPR013099">
    <property type="entry name" value="K_chnl_dom"/>
</dbReference>
<evidence type="ECO:0000313" key="11">
    <source>
        <dbReference type="EMBL" id="RYU58834.1"/>
    </source>
</evidence>
<proteinExistence type="predicted"/>
<dbReference type="EMBL" id="SEZN01000080">
    <property type="protein sequence ID" value="RYU58834.1"/>
    <property type="molecule type" value="Genomic_DNA"/>
</dbReference>
<evidence type="ECO:0000313" key="13">
    <source>
        <dbReference type="Proteomes" id="UP000294166"/>
    </source>
</evidence>
<dbReference type="Proteomes" id="UP000294166">
    <property type="component" value="Unassembled WGS sequence"/>
</dbReference>
<evidence type="ECO:0000313" key="12">
    <source>
        <dbReference type="Proteomes" id="UP000294063"/>
    </source>
</evidence>
<organism evidence="10 12">
    <name type="scientific">Aliivibrio finisterrensis</name>
    <dbReference type="NCBI Taxonomy" id="511998"/>
    <lineage>
        <taxon>Bacteria</taxon>
        <taxon>Pseudomonadati</taxon>
        <taxon>Pseudomonadota</taxon>
        <taxon>Gammaproteobacteria</taxon>
        <taxon>Vibrionales</taxon>
        <taxon>Vibrionaceae</taxon>
        <taxon>Aliivibrio</taxon>
    </lineage>
</organism>
<feature type="transmembrane region" description="Helical" evidence="8">
    <location>
        <begin position="94"/>
        <end position="111"/>
    </location>
</feature>
<dbReference type="GO" id="GO:0005249">
    <property type="term" value="F:voltage-gated potassium channel activity"/>
    <property type="evidence" value="ECO:0007669"/>
    <property type="project" value="InterPro"/>
</dbReference>
<keyword evidence="3 8" id="KW-0812">Transmembrane</keyword>
<keyword evidence="5" id="KW-0406">Ion transport</keyword>
<evidence type="ECO:0000256" key="4">
    <source>
        <dbReference type="ARBA" id="ARBA00022989"/>
    </source>
</evidence>
<feature type="domain" description="Potassium channel" evidence="9">
    <location>
        <begin position="148"/>
        <end position="224"/>
    </location>
</feature>
<evidence type="ECO:0000256" key="2">
    <source>
        <dbReference type="ARBA" id="ARBA00022448"/>
    </source>
</evidence>
<dbReference type="InterPro" id="IPR028325">
    <property type="entry name" value="VG_K_chnl"/>
</dbReference>
<evidence type="ECO:0000256" key="1">
    <source>
        <dbReference type="ARBA" id="ARBA00004141"/>
    </source>
</evidence>
<feature type="transmembrane region" description="Helical" evidence="8">
    <location>
        <begin position="57"/>
        <end position="74"/>
    </location>
</feature>
<feature type="transmembrane region" description="Helical" evidence="8">
    <location>
        <begin position="198"/>
        <end position="223"/>
    </location>
</feature>
<sequence length="245" mass="28042">MFLRLKVKSMKIKYTSAFWWLLSPTYKYAELNKNKLIENGACQTELSSALKKYNKRYFISAIIICIAVQSLTYLGQTLFPESGFSAHPLIKYPYWAMAIIIIWLFLLSRGIEITKAFLGDAIDKLNGEHSNSDLKYGERLKLALTSYIELIINFGTLYFLMPLCFYKDSHQFSSIFEAIYFSGITITTVGYGDISPSYWLLQFLTVFEVLAGFSLIVVCFTIYSSLALSQPEICKICGKKLKKRT</sequence>
<dbReference type="PANTHER" id="PTHR11537:SF254">
    <property type="entry name" value="POTASSIUM VOLTAGE-GATED CHANNEL PROTEIN SHAB"/>
    <property type="match status" value="1"/>
</dbReference>
<keyword evidence="7 10" id="KW-0407">Ion channel</keyword>
<dbReference type="Pfam" id="PF07885">
    <property type="entry name" value="Ion_trans_2"/>
    <property type="match status" value="1"/>
</dbReference>
<evidence type="ECO:0000259" key="9">
    <source>
        <dbReference type="Pfam" id="PF07885"/>
    </source>
</evidence>
<evidence type="ECO:0000256" key="6">
    <source>
        <dbReference type="ARBA" id="ARBA00023136"/>
    </source>
</evidence>
<evidence type="ECO:0000256" key="7">
    <source>
        <dbReference type="ARBA" id="ARBA00023303"/>
    </source>
</evidence>
<keyword evidence="2" id="KW-0813">Transport</keyword>
<dbReference type="Gene3D" id="1.10.287.70">
    <property type="match status" value="1"/>
</dbReference>
<evidence type="ECO:0000256" key="8">
    <source>
        <dbReference type="SAM" id="Phobius"/>
    </source>
</evidence>
<dbReference type="SUPFAM" id="SSF81324">
    <property type="entry name" value="Voltage-gated potassium channels"/>
    <property type="match status" value="1"/>
</dbReference>